<dbReference type="PANTHER" id="PTHR15921:SF3">
    <property type="entry name" value="PRE-MRNA CLEAVAGE COMPLEX 2 PROTEIN PCF11"/>
    <property type="match status" value="1"/>
</dbReference>
<dbReference type="Pfam" id="PF11526">
    <property type="entry name" value="Pfc11_Clp1_ID"/>
    <property type="match status" value="1"/>
</dbReference>
<feature type="coiled-coil region" evidence="1">
    <location>
        <begin position="142"/>
        <end position="169"/>
    </location>
</feature>
<dbReference type="EMBL" id="MU007135">
    <property type="protein sequence ID" value="KAF2417682.1"/>
    <property type="molecule type" value="Genomic_DNA"/>
</dbReference>
<evidence type="ECO:0000313" key="4">
    <source>
        <dbReference type="EMBL" id="KAF2417682.1"/>
    </source>
</evidence>
<evidence type="ECO:0000259" key="3">
    <source>
        <dbReference type="PROSITE" id="PS51391"/>
    </source>
</evidence>
<dbReference type="SMART" id="SM00582">
    <property type="entry name" value="RPR"/>
    <property type="match status" value="1"/>
</dbReference>
<dbReference type="CDD" id="cd16982">
    <property type="entry name" value="CID_Pcf11"/>
    <property type="match status" value="1"/>
</dbReference>
<feature type="compositionally biased region" description="Pro residues" evidence="2">
    <location>
        <begin position="390"/>
        <end position="425"/>
    </location>
</feature>
<accession>A0A9P4NEV3</accession>
<feature type="compositionally biased region" description="Pro residues" evidence="2">
    <location>
        <begin position="244"/>
        <end position="256"/>
    </location>
</feature>
<comment type="caution">
    <text evidence="4">The sequence shown here is derived from an EMBL/GenBank/DDBJ whole genome shotgun (WGS) entry which is preliminary data.</text>
</comment>
<feature type="region of interest" description="Disordered" evidence="2">
    <location>
        <begin position="384"/>
        <end position="427"/>
    </location>
</feature>
<feature type="compositionally biased region" description="Low complexity" evidence="2">
    <location>
        <begin position="257"/>
        <end position="267"/>
    </location>
</feature>
<dbReference type="Pfam" id="PF04818">
    <property type="entry name" value="CID"/>
    <property type="match status" value="1"/>
</dbReference>
<evidence type="ECO:0000313" key="5">
    <source>
        <dbReference type="Proteomes" id="UP000800235"/>
    </source>
</evidence>
<dbReference type="GO" id="GO:0031124">
    <property type="term" value="P:mRNA 3'-end processing"/>
    <property type="evidence" value="ECO:0007669"/>
    <property type="project" value="InterPro"/>
</dbReference>
<dbReference type="GO" id="GO:0006369">
    <property type="term" value="P:termination of RNA polymerase II transcription"/>
    <property type="evidence" value="ECO:0007669"/>
    <property type="project" value="InterPro"/>
</dbReference>
<proteinExistence type="predicted"/>
<dbReference type="GO" id="GO:0005849">
    <property type="term" value="C:mRNA cleavage factor complex"/>
    <property type="evidence" value="ECO:0007669"/>
    <property type="project" value="InterPro"/>
</dbReference>
<dbReference type="Gene3D" id="1.25.40.90">
    <property type="match status" value="1"/>
</dbReference>
<keyword evidence="5" id="KW-1185">Reference proteome</keyword>
<dbReference type="InterPro" id="IPR008942">
    <property type="entry name" value="ENTH_VHS"/>
</dbReference>
<gene>
    <name evidence="4" type="ORF">EJ08DRAFT_70532</name>
</gene>
<dbReference type="InterPro" id="IPR047415">
    <property type="entry name" value="Pcf11_CID"/>
</dbReference>
<organism evidence="4 5">
    <name type="scientific">Tothia fuscella</name>
    <dbReference type="NCBI Taxonomy" id="1048955"/>
    <lineage>
        <taxon>Eukaryota</taxon>
        <taxon>Fungi</taxon>
        <taxon>Dikarya</taxon>
        <taxon>Ascomycota</taxon>
        <taxon>Pezizomycotina</taxon>
        <taxon>Dothideomycetes</taxon>
        <taxon>Pleosporomycetidae</taxon>
        <taxon>Venturiales</taxon>
        <taxon>Cylindrosympodiaceae</taxon>
        <taxon>Tothia</taxon>
    </lineage>
</organism>
<dbReference type="Pfam" id="PF21936">
    <property type="entry name" value="Pcf11_C"/>
    <property type="match status" value="1"/>
</dbReference>
<protein>
    <recommendedName>
        <fullName evidence="3">CID domain-containing protein</fullName>
    </recommendedName>
</protein>
<feature type="domain" description="CID" evidence="3">
    <location>
        <begin position="8"/>
        <end position="146"/>
    </location>
</feature>
<reference evidence="4" key="1">
    <citation type="journal article" date="2020" name="Stud. Mycol.">
        <title>101 Dothideomycetes genomes: a test case for predicting lifestyles and emergence of pathogens.</title>
        <authorList>
            <person name="Haridas S."/>
            <person name="Albert R."/>
            <person name="Binder M."/>
            <person name="Bloem J."/>
            <person name="Labutti K."/>
            <person name="Salamov A."/>
            <person name="Andreopoulos B."/>
            <person name="Baker S."/>
            <person name="Barry K."/>
            <person name="Bills G."/>
            <person name="Bluhm B."/>
            <person name="Cannon C."/>
            <person name="Castanera R."/>
            <person name="Culley D."/>
            <person name="Daum C."/>
            <person name="Ezra D."/>
            <person name="Gonzalez J."/>
            <person name="Henrissat B."/>
            <person name="Kuo A."/>
            <person name="Liang C."/>
            <person name="Lipzen A."/>
            <person name="Lutzoni F."/>
            <person name="Magnuson J."/>
            <person name="Mondo S."/>
            <person name="Nolan M."/>
            <person name="Ohm R."/>
            <person name="Pangilinan J."/>
            <person name="Park H.-J."/>
            <person name="Ramirez L."/>
            <person name="Alfaro M."/>
            <person name="Sun H."/>
            <person name="Tritt A."/>
            <person name="Yoshinaga Y."/>
            <person name="Zwiers L.-H."/>
            <person name="Turgeon B."/>
            <person name="Goodwin S."/>
            <person name="Spatafora J."/>
            <person name="Crous P."/>
            <person name="Grigoriev I."/>
        </authorList>
    </citation>
    <scope>NUCLEOTIDE SEQUENCE</scope>
    <source>
        <strain evidence="4">CBS 130266</strain>
    </source>
</reference>
<dbReference type="PANTHER" id="PTHR15921">
    <property type="entry name" value="PRE-MRNA CLEAVAGE COMPLEX II"/>
    <property type="match status" value="1"/>
</dbReference>
<dbReference type="InterPro" id="IPR006569">
    <property type="entry name" value="CID_dom"/>
</dbReference>
<dbReference type="GO" id="GO:0000993">
    <property type="term" value="F:RNA polymerase II complex binding"/>
    <property type="evidence" value="ECO:0007669"/>
    <property type="project" value="InterPro"/>
</dbReference>
<dbReference type="InterPro" id="IPR045154">
    <property type="entry name" value="PCF11-like"/>
</dbReference>
<dbReference type="PROSITE" id="PS51391">
    <property type="entry name" value="CID"/>
    <property type="match status" value="1"/>
</dbReference>
<dbReference type="GO" id="GO:0005737">
    <property type="term" value="C:cytoplasm"/>
    <property type="evidence" value="ECO:0007669"/>
    <property type="project" value="TreeGrafter"/>
</dbReference>
<dbReference type="OrthoDB" id="343582at2759"/>
<dbReference type="InterPro" id="IPR021605">
    <property type="entry name" value="Pcf11_Clp1-ID"/>
</dbReference>
<evidence type="ECO:0000256" key="1">
    <source>
        <dbReference type="SAM" id="Coils"/>
    </source>
</evidence>
<keyword evidence="1" id="KW-0175">Coiled coil</keyword>
<dbReference type="Proteomes" id="UP000800235">
    <property type="component" value="Unassembled WGS sequence"/>
</dbReference>
<feature type="region of interest" description="Disordered" evidence="2">
    <location>
        <begin position="214"/>
        <end position="285"/>
    </location>
</feature>
<evidence type="ECO:0000256" key="2">
    <source>
        <dbReference type="SAM" id="MobiDB-lite"/>
    </source>
</evidence>
<name>A0A9P4NEV3_9PEZI</name>
<feature type="compositionally biased region" description="Polar residues" evidence="2">
    <location>
        <begin position="214"/>
        <end position="227"/>
    </location>
</feature>
<dbReference type="GO" id="GO:0003729">
    <property type="term" value="F:mRNA binding"/>
    <property type="evidence" value="ECO:0007669"/>
    <property type="project" value="InterPro"/>
</dbReference>
<sequence length="723" mass="79029">MMSYPNEAAEEVATAFREALDDLQRNDQYEIDNLTVIAKESTEHAQSICVELENHIKKTRPAFKLPALYLLDSLVKNVGTPYTVYLGRNLYKTFFDAYTVVDPNTRKAMEELFQSWKQPVPLSRDPRPVFPVEITASMDSSLEKMRSINLRAEQEKEQARLQKMRMAQLPARLGNMPPRQTPTPTGSYGYKAPPIIGQNSNPNSGEIAAMMNSYQQPSTPNNYQQALRSPGAFPPPSRQGAPFQPYPSQPHPPQQYPPQQHTPQQHPASTAPAFSYSGPPPATMSHQARLDKLRADVQGLLDRTNAFLVHNPYDGEKKDLLANLGKLKQLLDGGQLSLASIQSTEVVVANLALKLPSHPPAPVYPPASAPPQLPQMSPALLAMLSGQTPQPTPPQSQPPQPYSYPPPPSVAPTPQYAPPPLPQSGPPVSIAQMMAMIRASTPTLQPASPATALAPAAPNLLLEQLRASGLLGGMPSANTNSATVTPVLTPTLNFSELAQPQPVHEVKIDSASLKIRRPQVIGRLYGDRPDQCRQCGMRFPGIEAGKKAKGNHIDWHFKTNSRVADSTKSAVNRSWYIDEREWIDYREDVGGINGKSEEEINAMAKANGTSRVEPKEQFVPVPSDLAQANRPCSICQEKFEQEWNVELEQPVWKDAIKVGNKYYHATCYAEVTKGNAAARAAAVAATGLGGGIGSARGSARSTPESSVLGKRTFDHFKLDTHDS</sequence>
<dbReference type="SUPFAM" id="SSF48464">
    <property type="entry name" value="ENTH/VHS domain"/>
    <property type="match status" value="1"/>
</dbReference>
<dbReference type="AlphaFoldDB" id="A0A9P4NEV3"/>
<dbReference type="FunFam" id="1.25.40.90:FF:000016">
    <property type="entry name" value="mRNA cleavage factor complex component Pcf11"/>
    <property type="match status" value="1"/>
</dbReference>
<dbReference type="InterPro" id="IPR054127">
    <property type="entry name" value="Pcf11_C"/>
</dbReference>